<dbReference type="Proteomes" id="UP001604336">
    <property type="component" value="Unassembled WGS sequence"/>
</dbReference>
<organism evidence="1 2">
    <name type="scientific">Abeliophyllum distichum</name>
    <dbReference type="NCBI Taxonomy" id="126358"/>
    <lineage>
        <taxon>Eukaryota</taxon>
        <taxon>Viridiplantae</taxon>
        <taxon>Streptophyta</taxon>
        <taxon>Embryophyta</taxon>
        <taxon>Tracheophyta</taxon>
        <taxon>Spermatophyta</taxon>
        <taxon>Magnoliopsida</taxon>
        <taxon>eudicotyledons</taxon>
        <taxon>Gunneridae</taxon>
        <taxon>Pentapetalae</taxon>
        <taxon>asterids</taxon>
        <taxon>lamiids</taxon>
        <taxon>Lamiales</taxon>
        <taxon>Oleaceae</taxon>
        <taxon>Forsythieae</taxon>
        <taxon>Abeliophyllum</taxon>
    </lineage>
</organism>
<dbReference type="EMBL" id="JBFOLK010000009">
    <property type="protein sequence ID" value="KAL2484831.1"/>
    <property type="molecule type" value="Genomic_DNA"/>
</dbReference>
<evidence type="ECO:0000313" key="2">
    <source>
        <dbReference type="Proteomes" id="UP001604336"/>
    </source>
</evidence>
<dbReference type="PANTHER" id="PTHR33240:SF8">
    <property type="entry name" value="OS03G0439900 PROTEIN"/>
    <property type="match status" value="1"/>
</dbReference>
<comment type="caution">
    <text evidence="1">The sequence shown here is derived from an EMBL/GenBank/DDBJ whole genome shotgun (WGS) entry which is preliminary data.</text>
</comment>
<sequence>MKGYARSLHVNSIGVSSKFGQSVTFNDDDLEGVSLPHDDVLVITGDIADFDVRRVLVDTGNAANVMSWEAFKVCIPMAYNSIYGRPIINSAGAIISTQHQCMKFSTGRGIGIIQGDQLTSRWCYVDSIRHEAVPIVLMIEKNEFPQAQRFEPAEEVETVEH</sequence>
<evidence type="ECO:0000313" key="1">
    <source>
        <dbReference type="EMBL" id="KAL2484831.1"/>
    </source>
</evidence>
<keyword evidence="2" id="KW-1185">Reference proteome</keyword>
<dbReference type="AlphaFoldDB" id="A0ABD1R9Q1"/>
<accession>A0ABD1R9Q1</accession>
<proteinExistence type="predicted"/>
<gene>
    <name evidence="1" type="ORF">Adt_29587</name>
</gene>
<protein>
    <submittedName>
        <fullName evidence="1">Uncharacterized protein</fullName>
    </submittedName>
</protein>
<name>A0ABD1R9Q1_9LAMI</name>
<reference evidence="2" key="1">
    <citation type="submission" date="2024-07" db="EMBL/GenBank/DDBJ databases">
        <title>Two chromosome-level genome assemblies of Korean endemic species Abeliophyllum distichum and Forsythia ovata (Oleaceae).</title>
        <authorList>
            <person name="Jang H."/>
        </authorList>
    </citation>
    <scope>NUCLEOTIDE SEQUENCE [LARGE SCALE GENOMIC DNA]</scope>
</reference>
<dbReference type="PANTHER" id="PTHR33240">
    <property type="entry name" value="OS08G0508500 PROTEIN"/>
    <property type="match status" value="1"/>
</dbReference>